<comment type="caution">
    <text evidence="2">The sequence shown here is derived from an EMBL/GenBank/DDBJ whole genome shotgun (WGS) entry which is preliminary data.</text>
</comment>
<dbReference type="AlphaFoldDB" id="A0A099I9R2"/>
<keyword evidence="1" id="KW-1133">Transmembrane helix</keyword>
<feature type="transmembrane region" description="Helical" evidence="1">
    <location>
        <begin position="17"/>
        <end position="40"/>
    </location>
</feature>
<keyword evidence="1" id="KW-0812">Transmembrane</keyword>
<dbReference type="Proteomes" id="UP000030008">
    <property type="component" value="Unassembled WGS sequence"/>
</dbReference>
<evidence type="ECO:0000313" key="4">
    <source>
        <dbReference type="EMBL" id="MZH54654.1"/>
    </source>
</evidence>
<sequence>MGLDQLLELTSSVASKALPICGVVVLIFLAVFVKHLIVLLKNANDAVVKMSKTLETTNRQLETLDKPLNTLNELSETVDCVHEASKHAVRSTLVAVIENFSSIKDWVFAGMKKEDDRDEEDGVSE</sequence>
<evidence type="ECO:0000313" key="5">
    <source>
        <dbReference type="Proteomes" id="UP000030008"/>
    </source>
</evidence>
<accession>A0A099I9R2</accession>
<name>A0A099I9R2_CLOIN</name>
<reference evidence="3" key="3">
    <citation type="journal article" date="2022" name="Clin. Infect. Dis.">
        <title>Association between Clostridium innocuum and antibiotic-associated diarrhea in adults and children: A cross-sectional study and comparative genomics analysis.</title>
        <authorList>
            <person name="Cherny K.E."/>
            <person name="Muscat E.B."/>
            <person name="Balaji A."/>
            <person name="Mukherjee J."/>
            <person name="Ozer E.A."/>
            <person name="Angarone M.P."/>
            <person name="Hauser A.R."/>
            <person name="Sichel J.S."/>
            <person name="Amponsah E."/>
            <person name="Kociolek L.K."/>
        </authorList>
    </citation>
    <scope>NUCLEOTIDE SEQUENCE</scope>
    <source>
        <strain evidence="3">NU1-AC-029v</strain>
    </source>
</reference>
<keyword evidence="2" id="KW-0418">Kinase</keyword>
<evidence type="ECO:0000313" key="3">
    <source>
        <dbReference type="EMBL" id="MCR0233423.1"/>
    </source>
</evidence>
<proteinExistence type="predicted"/>
<dbReference type="Proteomes" id="UP001203972">
    <property type="component" value="Unassembled WGS sequence"/>
</dbReference>
<dbReference type="EMBL" id="JAKTMA010000019">
    <property type="protein sequence ID" value="MCR0233423.1"/>
    <property type="molecule type" value="Genomic_DNA"/>
</dbReference>
<keyword evidence="1" id="KW-0472">Membrane</keyword>
<evidence type="ECO:0000313" key="2">
    <source>
        <dbReference type="EMBL" id="KGJ53653.1"/>
    </source>
</evidence>
<gene>
    <name evidence="2" type="ORF">CIAN88_07655</name>
    <name evidence="4" type="ORF">GT664_02520</name>
    <name evidence="3" type="ORF">MKC95_11660</name>
</gene>
<protein>
    <submittedName>
        <fullName evidence="2">Histidine kinase</fullName>
    </submittedName>
</protein>
<dbReference type="RefSeq" id="WP_008817300.1">
    <property type="nucleotide sequence ID" value="NZ_AP025565.1"/>
</dbReference>
<dbReference type="GO" id="GO:0016301">
    <property type="term" value="F:kinase activity"/>
    <property type="evidence" value="ECO:0007669"/>
    <property type="project" value="UniProtKB-KW"/>
</dbReference>
<dbReference type="EMBL" id="WWTN01000003">
    <property type="protein sequence ID" value="MZH54654.1"/>
    <property type="molecule type" value="Genomic_DNA"/>
</dbReference>
<evidence type="ECO:0000256" key="1">
    <source>
        <dbReference type="SAM" id="Phobius"/>
    </source>
</evidence>
<organism evidence="2 5">
    <name type="scientific">Clostridium innocuum</name>
    <dbReference type="NCBI Taxonomy" id="1522"/>
    <lineage>
        <taxon>Bacteria</taxon>
        <taxon>Bacillati</taxon>
        <taxon>Bacillota</taxon>
        <taxon>Clostridia</taxon>
        <taxon>Eubacteriales</taxon>
        <taxon>Clostridiaceae</taxon>
        <taxon>Clostridium</taxon>
    </lineage>
</organism>
<keyword evidence="2" id="KW-0808">Transferase</keyword>
<reference evidence="2 5" key="1">
    <citation type="submission" date="2014-08" db="EMBL/GenBank/DDBJ databases">
        <title>Clostridium innocuum, an unnegligible vancomycin-resistant pathogen causing extra-intestinal infections.</title>
        <authorList>
            <person name="Feng Y."/>
            <person name="Chiu C.-H."/>
        </authorList>
    </citation>
    <scope>NUCLEOTIDE SEQUENCE [LARGE SCALE GENOMIC DNA]</scope>
    <source>
        <strain evidence="2 5">AN88</strain>
    </source>
</reference>
<reference evidence="4" key="2">
    <citation type="journal article" date="2019" name="Nat. Med.">
        <title>A library of human gut bacterial isolates paired with longitudinal multiomics data enables mechanistic microbiome research.</title>
        <authorList>
            <person name="Poyet M."/>
            <person name="Groussin M."/>
            <person name="Gibbons S.M."/>
            <person name="Avila-Pacheco J."/>
            <person name="Jiang X."/>
            <person name="Kearney S.M."/>
            <person name="Perrotta A.R."/>
            <person name="Berdy B."/>
            <person name="Zhao S."/>
            <person name="Lieberman T.D."/>
            <person name="Swanson P.K."/>
            <person name="Smith M."/>
            <person name="Roesemann S."/>
            <person name="Alexander J.E."/>
            <person name="Rich S.A."/>
            <person name="Livny J."/>
            <person name="Vlamakis H."/>
            <person name="Clish C."/>
            <person name="Bullock K."/>
            <person name="Deik A."/>
            <person name="Scott J."/>
            <person name="Pierce K.A."/>
            <person name="Xavier R.J."/>
            <person name="Alm E.J."/>
        </authorList>
    </citation>
    <scope>NUCLEOTIDE SEQUENCE</scope>
    <source>
        <strain evidence="4">BIOML-A12</strain>
    </source>
</reference>
<dbReference type="Proteomes" id="UP000604383">
    <property type="component" value="Unassembled WGS sequence"/>
</dbReference>
<dbReference type="EMBL" id="JQIF01000035">
    <property type="protein sequence ID" value="KGJ53653.1"/>
    <property type="molecule type" value="Genomic_DNA"/>
</dbReference>